<gene>
    <name evidence="3" type="ORF">SAMN05421782_102115</name>
</gene>
<protein>
    <submittedName>
        <fullName evidence="3">NAD(P)-dependent dehydrogenase, short-chain alcohol dehydrogenase family</fullName>
    </submittedName>
</protein>
<comment type="caution">
    <text evidence="3">The sequence shown here is derived from an EMBL/GenBank/DDBJ whole genome shotgun (WGS) entry which is preliminary data.</text>
</comment>
<evidence type="ECO:0000256" key="2">
    <source>
        <dbReference type="ARBA" id="ARBA00023002"/>
    </source>
</evidence>
<dbReference type="InterPro" id="IPR036291">
    <property type="entry name" value="NAD(P)-bd_dom_sf"/>
</dbReference>
<dbReference type="PANTHER" id="PTHR24320">
    <property type="entry name" value="RETINOL DEHYDROGENASE"/>
    <property type="match status" value="1"/>
</dbReference>
<keyword evidence="2" id="KW-0560">Oxidoreductase</keyword>
<dbReference type="GO" id="GO:0016491">
    <property type="term" value="F:oxidoreductase activity"/>
    <property type="evidence" value="ECO:0007669"/>
    <property type="project" value="UniProtKB-KW"/>
</dbReference>
<dbReference type="EMBL" id="FNMX01000002">
    <property type="protein sequence ID" value="SDW22353.1"/>
    <property type="molecule type" value="Genomic_DNA"/>
</dbReference>
<name>A0AAX2DLT7_LISIV</name>
<comment type="similarity">
    <text evidence="1">Belongs to the short-chain dehydrogenases/reductases (SDR) family.</text>
</comment>
<dbReference type="AlphaFoldDB" id="A0AAX2DLT7"/>
<dbReference type="PANTHER" id="PTHR24320:SF152">
    <property type="entry name" value="SHORT-CHAIN DEHYDROGENASE_REDUCTASE FAMILY PROTEIN"/>
    <property type="match status" value="1"/>
</dbReference>
<evidence type="ECO:0000256" key="1">
    <source>
        <dbReference type="ARBA" id="ARBA00006484"/>
    </source>
</evidence>
<dbReference type="PRINTS" id="PR00081">
    <property type="entry name" value="GDHRDH"/>
</dbReference>
<dbReference type="Gene3D" id="3.40.50.720">
    <property type="entry name" value="NAD(P)-binding Rossmann-like Domain"/>
    <property type="match status" value="1"/>
</dbReference>
<organism evidence="3 4">
    <name type="scientific">Listeria ivanovii</name>
    <dbReference type="NCBI Taxonomy" id="1638"/>
    <lineage>
        <taxon>Bacteria</taxon>
        <taxon>Bacillati</taxon>
        <taxon>Bacillota</taxon>
        <taxon>Bacilli</taxon>
        <taxon>Bacillales</taxon>
        <taxon>Listeriaceae</taxon>
        <taxon>Listeria</taxon>
    </lineage>
</organism>
<dbReference type="RefSeq" id="WP_038408777.1">
    <property type="nucleotide sequence ID" value="NZ_FNMX01000002.1"/>
</dbReference>
<dbReference type="InterPro" id="IPR002347">
    <property type="entry name" value="SDR_fam"/>
</dbReference>
<accession>A0AAX2DLT7</accession>
<proteinExistence type="inferred from homology"/>
<dbReference type="Pfam" id="PF00106">
    <property type="entry name" value="adh_short"/>
    <property type="match status" value="1"/>
</dbReference>
<reference evidence="3 4" key="1">
    <citation type="submission" date="2016-10" db="EMBL/GenBank/DDBJ databases">
        <authorList>
            <person name="Varghese N."/>
            <person name="Submissions S."/>
        </authorList>
    </citation>
    <scope>NUCLEOTIDE SEQUENCE [LARGE SCALE GENOMIC DNA]</scope>
    <source>
        <strain evidence="3 4">ATCC 49954</strain>
    </source>
</reference>
<dbReference type="Proteomes" id="UP000183610">
    <property type="component" value="Unassembled WGS sequence"/>
</dbReference>
<evidence type="ECO:0000313" key="4">
    <source>
        <dbReference type="Proteomes" id="UP000183610"/>
    </source>
</evidence>
<dbReference type="SUPFAM" id="SSF51735">
    <property type="entry name" value="NAD(P)-binding Rossmann-fold domains"/>
    <property type="match status" value="1"/>
</dbReference>
<sequence>MTKNKKTIMITGGNSGLGFAAAKIIASRYKDYQILLACRNLEKANMAVNELQKSTDNQNIIAMELDVSSLLSVRKFVANFQAADLGLLDGVLCNAGINGNNTGLTTDGFDVVFETNHLGHFLLTNLLVPFMREDGRIVVVSSDMHNPPGDKLTWPGVPALAYPTELLKTHFSRYSYSKLCNLYFTYSLVEKLAYTKSKITVNAFNPGLLTTTNFAPDKSRFTEEFMKQIEDRIGTLEVSSEALANLMTDSKYDHVNGKYFDRGVESLSSPLSYDENNRTELWKKSIAYTELKVTETLPELIK</sequence>
<evidence type="ECO:0000313" key="3">
    <source>
        <dbReference type="EMBL" id="SDW22353.1"/>
    </source>
</evidence>